<reference evidence="1 2" key="1">
    <citation type="submission" date="2017-06" db="EMBL/GenBank/DDBJ databases">
        <title>Genome sequencing of cyanobaciteial culture collection at National Institute for Environmental Studies (NIES).</title>
        <authorList>
            <person name="Hirose Y."/>
            <person name="Shimura Y."/>
            <person name="Fujisawa T."/>
            <person name="Nakamura Y."/>
            <person name="Kawachi M."/>
        </authorList>
    </citation>
    <scope>NUCLEOTIDE SEQUENCE [LARGE SCALE GENOMIC DNA]</scope>
    <source>
        <strain evidence="1 2">NIES-23</strain>
    </source>
</reference>
<dbReference type="Gene3D" id="3.90.330.10">
    <property type="entry name" value="Nitrile hydratase alpha /Thiocyanate hydrolase gamma"/>
    <property type="match status" value="1"/>
</dbReference>
<gene>
    <name evidence="1" type="ORF">NIES23_04210</name>
</gene>
<dbReference type="Proteomes" id="UP000217507">
    <property type="component" value="Chromosome"/>
</dbReference>
<evidence type="ECO:0000313" key="1">
    <source>
        <dbReference type="EMBL" id="BAY67643.1"/>
    </source>
</evidence>
<dbReference type="InterPro" id="IPR022513">
    <property type="entry name" value="TOMM_pelo"/>
</dbReference>
<dbReference type="InterPro" id="IPR036648">
    <property type="entry name" value="CN_Hdrase_a/SCN_Hdrase_g_sf"/>
</dbReference>
<sequence length="97" mass="10488">MSLVMTWKELEEKIIVKAGQDESFKQALVSNPRSTLEKEGINLPSSIDVNLVETTPGNLSLQALPNSEQDTLSEAELESVAGGRISGEVSVTVKVKF</sequence>
<accession>A0A1Z4KFJ7</accession>
<organism evidence="1 2">
    <name type="scientific">Trichormus variabilis NIES-23</name>
    <dbReference type="NCBI Taxonomy" id="1973479"/>
    <lineage>
        <taxon>Bacteria</taxon>
        <taxon>Bacillati</taxon>
        <taxon>Cyanobacteriota</taxon>
        <taxon>Cyanophyceae</taxon>
        <taxon>Nostocales</taxon>
        <taxon>Nostocaceae</taxon>
        <taxon>Trichormus</taxon>
    </lineage>
</organism>
<dbReference type="NCBIfam" id="TIGR03793">
    <property type="entry name" value="leader_NHLP"/>
    <property type="match status" value="1"/>
</dbReference>
<dbReference type="EMBL" id="AP018216">
    <property type="protein sequence ID" value="BAY67643.1"/>
    <property type="molecule type" value="Genomic_DNA"/>
</dbReference>
<dbReference type="GO" id="GO:0046914">
    <property type="term" value="F:transition metal ion binding"/>
    <property type="evidence" value="ECO:0007669"/>
    <property type="project" value="InterPro"/>
</dbReference>
<name>A0A1Z4KFJ7_ANAVA</name>
<dbReference type="AlphaFoldDB" id="A0A1Z4KFJ7"/>
<protein>
    <recommendedName>
        <fullName evidence="3">Nitrile hydratase alpha /Thiocyanate hydrolase gamma domain-containing protein</fullName>
    </recommendedName>
</protein>
<evidence type="ECO:0008006" key="3">
    <source>
        <dbReference type="Google" id="ProtNLM"/>
    </source>
</evidence>
<evidence type="ECO:0000313" key="2">
    <source>
        <dbReference type="Proteomes" id="UP000217507"/>
    </source>
</evidence>
<proteinExistence type="predicted"/>
<dbReference type="SUPFAM" id="SSF56209">
    <property type="entry name" value="Nitrile hydratase alpha chain"/>
    <property type="match status" value="1"/>
</dbReference>
<dbReference type="GO" id="GO:0003824">
    <property type="term" value="F:catalytic activity"/>
    <property type="evidence" value="ECO:0007669"/>
    <property type="project" value="InterPro"/>
</dbReference>